<dbReference type="PANTHER" id="PTHR11040:SF203">
    <property type="entry name" value="FI18611P1-RELATED"/>
    <property type="match status" value="1"/>
</dbReference>
<keyword evidence="3 5" id="KW-1133">Transmembrane helix</keyword>
<keyword evidence="7" id="KW-1185">Reference proteome</keyword>
<reference evidence="6 7" key="1">
    <citation type="submission" date="2017-03" db="EMBL/GenBank/DDBJ databases">
        <title>Genome of the blue death feigning beetle - Asbolus verrucosus.</title>
        <authorList>
            <person name="Rider S.D."/>
        </authorList>
    </citation>
    <scope>NUCLEOTIDE SEQUENCE [LARGE SCALE GENOMIC DNA]</scope>
    <source>
        <strain evidence="6">Butters</strain>
        <tissue evidence="6">Head and leg muscle</tissue>
    </source>
</reference>
<proteinExistence type="predicted"/>
<feature type="transmembrane region" description="Helical" evidence="5">
    <location>
        <begin position="316"/>
        <end position="333"/>
    </location>
</feature>
<dbReference type="Pfam" id="PF02535">
    <property type="entry name" value="Zip"/>
    <property type="match status" value="1"/>
</dbReference>
<dbReference type="InterPro" id="IPR003689">
    <property type="entry name" value="ZIP"/>
</dbReference>
<evidence type="ECO:0000256" key="1">
    <source>
        <dbReference type="ARBA" id="ARBA00004141"/>
    </source>
</evidence>
<dbReference type="AlphaFoldDB" id="A0A482W0V2"/>
<protein>
    <submittedName>
        <fullName evidence="6">Zip domain containing protein</fullName>
    </submittedName>
</protein>
<comment type="subcellular location">
    <subcellularLocation>
        <location evidence="1">Membrane</location>
        <topology evidence="1">Multi-pass membrane protein</topology>
    </subcellularLocation>
</comment>
<name>A0A482W0V2_ASBVE</name>
<dbReference type="STRING" id="1661398.A0A482W0V2"/>
<feature type="transmembrane region" description="Helical" evidence="5">
    <location>
        <begin position="47"/>
        <end position="66"/>
    </location>
</feature>
<dbReference type="PANTHER" id="PTHR11040">
    <property type="entry name" value="ZINC/IRON TRANSPORTER"/>
    <property type="match status" value="1"/>
</dbReference>
<dbReference type="EMBL" id="QDEB01040132">
    <property type="protein sequence ID" value="RZC38782.1"/>
    <property type="molecule type" value="Genomic_DNA"/>
</dbReference>
<dbReference type="GO" id="GO:0005886">
    <property type="term" value="C:plasma membrane"/>
    <property type="evidence" value="ECO:0007669"/>
    <property type="project" value="TreeGrafter"/>
</dbReference>
<evidence type="ECO:0000256" key="3">
    <source>
        <dbReference type="ARBA" id="ARBA00022989"/>
    </source>
</evidence>
<evidence type="ECO:0000256" key="5">
    <source>
        <dbReference type="SAM" id="Phobius"/>
    </source>
</evidence>
<keyword evidence="4 5" id="KW-0472">Membrane</keyword>
<keyword evidence="2 5" id="KW-0812">Transmembrane</keyword>
<evidence type="ECO:0000313" key="6">
    <source>
        <dbReference type="EMBL" id="RZC38782.1"/>
    </source>
</evidence>
<accession>A0A482W0V2</accession>
<feature type="transmembrane region" description="Helical" evidence="5">
    <location>
        <begin position="194"/>
        <end position="213"/>
    </location>
</feature>
<evidence type="ECO:0000256" key="2">
    <source>
        <dbReference type="ARBA" id="ARBA00022692"/>
    </source>
</evidence>
<feature type="transmembrane region" description="Helical" evidence="5">
    <location>
        <begin position="252"/>
        <end position="274"/>
    </location>
</feature>
<evidence type="ECO:0000313" key="7">
    <source>
        <dbReference type="Proteomes" id="UP000292052"/>
    </source>
</evidence>
<sequence length="335" mass="36594">MSGDDQTITAKSVAMCVLFAASMTLGCLPVLLSRIFKWNSDAQNNPIVQKLLCLGGGVLLCTTFMHLLPEVSEKIEEIDSIPAKDINYAELLMCIGFFTMYFVEECVHACLHRHHDDETVLARSLSVRRGDRDGEKSKANSARTTIIEGPITICVDQEKKHVDHNHVIKNDHDHGHGHSHFATDDSTMKTIRGLFIVLALSVHELFEGLAVGLESSSKNVWYMFGAVSAHKLVIAFCIGVELVSTGLKTCLVAIYVFIFAVVSPLGIGIGIIVTNKGESSTDIPSVFLQGLASGTLLYVVFFEILSSERKSGLKQFLSVLTGFLIMFAIKMIGGD</sequence>
<feature type="transmembrane region" description="Helical" evidence="5">
    <location>
        <begin position="286"/>
        <end position="304"/>
    </location>
</feature>
<dbReference type="OrthoDB" id="448280at2759"/>
<organism evidence="6 7">
    <name type="scientific">Asbolus verrucosus</name>
    <name type="common">Desert ironclad beetle</name>
    <dbReference type="NCBI Taxonomy" id="1661398"/>
    <lineage>
        <taxon>Eukaryota</taxon>
        <taxon>Metazoa</taxon>
        <taxon>Ecdysozoa</taxon>
        <taxon>Arthropoda</taxon>
        <taxon>Hexapoda</taxon>
        <taxon>Insecta</taxon>
        <taxon>Pterygota</taxon>
        <taxon>Neoptera</taxon>
        <taxon>Endopterygota</taxon>
        <taxon>Coleoptera</taxon>
        <taxon>Polyphaga</taxon>
        <taxon>Cucujiformia</taxon>
        <taxon>Tenebrionidae</taxon>
        <taxon>Pimeliinae</taxon>
        <taxon>Asbolus</taxon>
    </lineage>
</organism>
<feature type="transmembrane region" description="Helical" evidence="5">
    <location>
        <begin position="219"/>
        <end position="240"/>
    </location>
</feature>
<evidence type="ECO:0000256" key="4">
    <source>
        <dbReference type="ARBA" id="ARBA00023136"/>
    </source>
</evidence>
<dbReference type="GO" id="GO:0005385">
    <property type="term" value="F:zinc ion transmembrane transporter activity"/>
    <property type="evidence" value="ECO:0007669"/>
    <property type="project" value="TreeGrafter"/>
</dbReference>
<dbReference type="Proteomes" id="UP000292052">
    <property type="component" value="Unassembled WGS sequence"/>
</dbReference>
<feature type="transmembrane region" description="Helical" evidence="5">
    <location>
        <begin position="12"/>
        <end position="35"/>
    </location>
</feature>
<comment type="caution">
    <text evidence="6">The sequence shown here is derived from an EMBL/GenBank/DDBJ whole genome shotgun (WGS) entry which is preliminary data.</text>
</comment>
<gene>
    <name evidence="6" type="ORF">BDFB_007313</name>
</gene>